<dbReference type="Gene3D" id="3.40.50.720">
    <property type="entry name" value="NAD(P)-binding Rossmann-like Domain"/>
    <property type="match status" value="1"/>
</dbReference>
<dbReference type="PANTHER" id="PTHR42784:SF1">
    <property type="entry name" value="PYRANOSE 2-OXIDASE"/>
    <property type="match status" value="1"/>
</dbReference>
<dbReference type="PATRIC" id="fig|1029756.8.peg.344"/>
<dbReference type="InterPro" id="IPR000683">
    <property type="entry name" value="Gfo/Idh/MocA-like_OxRdtase_N"/>
</dbReference>
<keyword evidence="5" id="KW-0560">Oxidoreductase</keyword>
<dbReference type="SUPFAM" id="SSF51735">
    <property type="entry name" value="NAD(P)-binding Rossmann-fold domains"/>
    <property type="match status" value="1"/>
</dbReference>
<dbReference type="InterPro" id="IPR007867">
    <property type="entry name" value="GMC_OxRtase_C"/>
</dbReference>
<gene>
    <name evidence="8" type="ORF">W911_01620</name>
</gene>
<dbReference type="HOGENOM" id="CLU_459889_0_0_5"/>
<protein>
    <recommendedName>
        <fullName evidence="10">Gfo/Idh/MocA-like oxidoreductase N-terminal domain-containing protein</fullName>
    </recommendedName>
</protein>
<evidence type="ECO:0000256" key="2">
    <source>
        <dbReference type="ARBA" id="ARBA00010790"/>
    </source>
</evidence>
<dbReference type="Proteomes" id="UP000018542">
    <property type="component" value="Chromosome"/>
</dbReference>
<dbReference type="Pfam" id="PF01408">
    <property type="entry name" value="GFO_IDH_MocA"/>
    <property type="match status" value="1"/>
</dbReference>
<accession>V5SIF4</accession>
<evidence type="ECO:0000313" key="9">
    <source>
        <dbReference type="Proteomes" id="UP000018542"/>
    </source>
</evidence>
<evidence type="ECO:0000256" key="4">
    <source>
        <dbReference type="ARBA" id="ARBA00022827"/>
    </source>
</evidence>
<feature type="domain" description="Glucose-methanol-choline oxidoreductase C-terminal" evidence="7">
    <location>
        <begin position="84"/>
        <end position="208"/>
    </location>
</feature>
<proteinExistence type="inferred from homology"/>
<dbReference type="Pfam" id="PF05199">
    <property type="entry name" value="GMC_oxred_C"/>
    <property type="match status" value="1"/>
</dbReference>
<dbReference type="InterPro" id="IPR036188">
    <property type="entry name" value="FAD/NAD-bd_sf"/>
</dbReference>
<keyword evidence="4" id="KW-0274">FAD</keyword>
<comment type="cofactor">
    <cofactor evidence="1">
        <name>FAD</name>
        <dbReference type="ChEBI" id="CHEBI:57692"/>
    </cofactor>
</comment>
<evidence type="ECO:0008006" key="10">
    <source>
        <dbReference type="Google" id="ProtNLM"/>
    </source>
</evidence>
<dbReference type="SUPFAM" id="SSF51905">
    <property type="entry name" value="FAD/NAD(P)-binding domain"/>
    <property type="match status" value="1"/>
</dbReference>
<dbReference type="EMBL" id="CP006912">
    <property type="protein sequence ID" value="AHB49835.1"/>
    <property type="molecule type" value="Genomic_DNA"/>
</dbReference>
<dbReference type="Gene3D" id="3.50.50.60">
    <property type="entry name" value="FAD/NAD(P)-binding domain"/>
    <property type="match status" value="1"/>
</dbReference>
<dbReference type="InterPro" id="IPR051473">
    <property type="entry name" value="P2Ox-like"/>
</dbReference>
<dbReference type="InterPro" id="IPR036291">
    <property type="entry name" value="NAD(P)-bd_dom_sf"/>
</dbReference>
<evidence type="ECO:0000256" key="5">
    <source>
        <dbReference type="ARBA" id="ARBA00023002"/>
    </source>
</evidence>
<keyword evidence="3" id="KW-0285">Flavoprotein</keyword>
<evidence type="ECO:0000313" key="8">
    <source>
        <dbReference type="EMBL" id="AHB49835.1"/>
    </source>
</evidence>
<keyword evidence="9" id="KW-1185">Reference proteome</keyword>
<dbReference type="KEGG" id="hni:W911_01620"/>
<organism evidence="8 9">
    <name type="scientific">Hyphomicrobium nitrativorans NL23</name>
    <dbReference type="NCBI Taxonomy" id="1029756"/>
    <lineage>
        <taxon>Bacteria</taxon>
        <taxon>Pseudomonadati</taxon>
        <taxon>Pseudomonadota</taxon>
        <taxon>Alphaproteobacteria</taxon>
        <taxon>Hyphomicrobiales</taxon>
        <taxon>Hyphomicrobiaceae</taxon>
        <taxon>Hyphomicrobium</taxon>
    </lineage>
</organism>
<evidence type="ECO:0000256" key="1">
    <source>
        <dbReference type="ARBA" id="ARBA00001974"/>
    </source>
</evidence>
<evidence type="ECO:0000259" key="7">
    <source>
        <dbReference type="Pfam" id="PF05199"/>
    </source>
</evidence>
<reference evidence="8 9" key="1">
    <citation type="journal article" date="2014" name="Genome Announc.">
        <title>Complete Genome Sequence of Hyphomicrobium nitrativorans Strain NL23, a Denitrifying Bacterium Isolated from Biofilm of a Methanol-Fed Denitrification System Treating Seawater at the Montreal Biodome.</title>
        <authorList>
            <person name="Martineau C."/>
            <person name="Villeneuve C."/>
            <person name="Mauffrey F."/>
            <person name="Villemur R."/>
        </authorList>
    </citation>
    <scope>NUCLEOTIDE SEQUENCE [LARGE SCALE GENOMIC DNA]</scope>
    <source>
        <strain evidence="8">NL23</strain>
    </source>
</reference>
<dbReference type="GO" id="GO:0016614">
    <property type="term" value="F:oxidoreductase activity, acting on CH-OH group of donors"/>
    <property type="evidence" value="ECO:0007669"/>
    <property type="project" value="InterPro"/>
</dbReference>
<name>V5SIF4_9HYPH</name>
<sequence>MNAAAHLVEFGTKLAPLTSIASGLRELRNGVDILAAGRQVASGLMHPVGLAEGVFDRFVHKRASLNDPDKTILGCVVEQPLNPESRIRLSGRKDRFDSPLPEIDWRIDEAEFRTARRFREIMLAEFLRLGMEAPDAPDWASLGLQGWRDSLTDLAHPMCTTRMSDDPQTGVIDANCMVHGVEGLYIAGSSVFSTPGHMNPTQMIVALALRLADHLHAKLLKVRAPAKPITFHPKIRIGIVGAGDRIKRIYIPALKATSDRIEVVGVTSRNLSTAQKLANETGWTAYPDPARMLEEGAPDLVLASVSPHANDGTYKQLLALNRPLLLETPFCWSLRAGRKLLRRIRAIKENVGVAEQFPYTPLAQLQKKVIDLGCIGVPEAAVNQFLDYDYHGMARLRAALGRSDDVITVSATRIVLDTSRGRGSRVWDDATFKYRSGSVLKHQFSPGNDVAVTRGPTGFYVYGSEGSLTDATLLFSEGEGRTLSKEVQRIEQYGRLQELTVDTQLGPVVWKNPFIHHDLDDEQIAVASLVLRMAEAVSYGGSCAYDATDALFDLEMLAAMRASQERAGQQVRIGISPVWEKGRKVLRAMLLRR</sequence>
<dbReference type="Gene3D" id="3.30.360.10">
    <property type="entry name" value="Dihydrodipicolinate Reductase, domain 2"/>
    <property type="match status" value="1"/>
</dbReference>
<dbReference type="GO" id="GO:0000166">
    <property type="term" value="F:nucleotide binding"/>
    <property type="evidence" value="ECO:0007669"/>
    <property type="project" value="InterPro"/>
</dbReference>
<evidence type="ECO:0000259" key="6">
    <source>
        <dbReference type="Pfam" id="PF01408"/>
    </source>
</evidence>
<dbReference type="STRING" id="1029756.W911_01620"/>
<dbReference type="AlphaFoldDB" id="V5SIF4"/>
<dbReference type="PANTHER" id="PTHR42784">
    <property type="entry name" value="PYRANOSE 2-OXIDASE"/>
    <property type="match status" value="1"/>
</dbReference>
<evidence type="ECO:0000256" key="3">
    <source>
        <dbReference type="ARBA" id="ARBA00022630"/>
    </source>
</evidence>
<comment type="similarity">
    <text evidence="2">Belongs to the GMC oxidoreductase family.</text>
</comment>
<feature type="domain" description="Gfo/Idh/MocA-like oxidoreductase N-terminal" evidence="6">
    <location>
        <begin position="235"/>
        <end position="349"/>
    </location>
</feature>